<reference evidence="5" key="1">
    <citation type="journal article" date="2015" name="Nat. Genet.">
        <title>The genome and transcriptome of the zoonotic hookworm Ancylostoma ceylanicum identify infection-specific gene families.</title>
        <authorList>
            <person name="Schwarz E.M."/>
            <person name="Hu Y."/>
            <person name="Antoshechkin I."/>
            <person name="Miller M.M."/>
            <person name="Sternberg P.W."/>
            <person name="Aroian R.V."/>
        </authorList>
    </citation>
    <scope>NUCLEOTIDE SEQUENCE</scope>
    <source>
        <strain evidence="5">HY135</strain>
    </source>
</reference>
<feature type="domain" description="GDP-fucose pyrophosphorylase" evidence="3">
    <location>
        <begin position="76"/>
        <end position="325"/>
    </location>
</feature>
<gene>
    <name evidence="4" type="primary">Acey_s0005.g2749</name>
    <name evidence="4" type="synonym">Acey-K03H1.13</name>
    <name evidence="4" type="ORF">Y032_0005g2749</name>
</gene>
<dbReference type="AlphaFoldDB" id="A0A016VV52"/>
<dbReference type="GO" id="GO:0042350">
    <property type="term" value="P:GDP-L-fucose biosynthetic process"/>
    <property type="evidence" value="ECO:0007669"/>
    <property type="project" value="UniProtKB-ARBA"/>
</dbReference>
<keyword evidence="5" id="KW-1185">Reference proteome</keyword>
<evidence type="ECO:0000259" key="3">
    <source>
        <dbReference type="Pfam" id="PF07959"/>
    </source>
</evidence>
<dbReference type="Proteomes" id="UP000024635">
    <property type="component" value="Unassembled WGS sequence"/>
</dbReference>
<dbReference type="Pfam" id="PF07959">
    <property type="entry name" value="Fucose_pyrophosphorylase"/>
    <property type="match status" value="1"/>
</dbReference>
<name>A0A016VV52_9BILA</name>
<evidence type="ECO:0000256" key="2">
    <source>
        <dbReference type="ARBA" id="ARBA00022741"/>
    </source>
</evidence>
<dbReference type="PANTHER" id="PTHR15045:SF1">
    <property type="entry name" value="FUCOSE-1-PHOSPHATE GUANYLYLTRANSFERASE"/>
    <property type="match status" value="1"/>
</dbReference>
<protein>
    <recommendedName>
        <fullName evidence="3">GDP-fucose pyrophosphorylase domain-containing protein</fullName>
    </recommendedName>
</protein>
<dbReference type="GO" id="GO:0016772">
    <property type="term" value="F:transferase activity, transferring phosphorus-containing groups"/>
    <property type="evidence" value="ECO:0007669"/>
    <property type="project" value="InterPro"/>
</dbReference>
<dbReference type="STRING" id="53326.A0A016VV52"/>
<evidence type="ECO:0000313" key="5">
    <source>
        <dbReference type="Proteomes" id="UP000024635"/>
    </source>
</evidence>
<accession>A0A016VV52</accession>
<dbReference type="PANTHER" id="PTHR15045">
    <property type="entry name" value="FUCOSE-1-PHOSPHATE GUANYLYLTRANSFERASE"/>
    <property type="match status" value="1"/>
</dbReference>
<sequence>MKSTLLTENCLQKLQMWDLLVLTAGSELQKRNFEILLADTDVNQYCRRTVVIADYPAGVRIGSGGATLNVLHTIGETMDKQKVLLVHSGGLSQRMPHLSALGKIFATLPDGSTILEKKLSTYKHLSTIISPGLLVCASDVIEDISAFKHCEATSEMIAFATESSLEVAVDHGVFVLDPEGNLKSVLQKPSLEFIEEADGVLPTGNVLTDCFYWMSWSICKQLTALWQERGPCTVETCCYGDFMRPLGYAPLLDYLEQGPSELSLWRKSFAEIFSKISPQVVNLGVHSFFHMGTPRELLEHCHRDSTFSQKFLASFSEAVHCSLSNCTWLHQSRVQLQLQQSPTVVNWT</sequence>
<comment type="caution">
    <text evidence="4">The sequence shown here is derived from an EMBL/GenBank/DDBJ whole genome shotgun (WGS) entry which is preliminary data.</text>
</comment>
<keyword evidence="2" id="KW-0547">Nucleotide-binding</keyword>
<evidence type="ECO:0000256" key="1">
    <source>
        <dbReference type="ARBA" id="ARBA00022679"/>
    </source>
</evidence>
<dbReference type="InterPro" id="IPR012887">
    <property type="entry name" value="GDP_fucose_pyrophosphorylase"/>
</dbReference>
<dbReference type="EMBL" id="JARK01001341">
    <property type="protein sequence ID" value="EYC30613.1"/>
    <property type="molecule type" value="Genomic_DNA"/>
</dbReference>
<organism evidence="4 5">
    <name type="scientific">Ancylostoma ceylanicum</name>
    <dbReference type="NCBI Taxonomy" id="53326"/>
    <lineage>
        <taxon>Eukaryota</taxon>
        <taxon>Metazoa</taxon>
        <taxon>Ecdysozoa</taxon>
        <taxon>Nematoda</taxon>
        <taxon>Chromadorea</taxon>
        <taxon>Rhabditida</taxon>
        <taxon>Rhabditina</taxon>
        <taxon>Rhabditomorpha</taxon>
        <taxon>Strongyloidea</taxon>
        <taxon>Ancylostomatidae</taxon>
        <taxon>Ancylostomatinae</taxon>
        <taxon>Ancylostoma</taxon>
    </lineage>
</organism>
<evidence type="ECO:0000313" key="4">
    <source>
        <dbReference type="EMBL" id="EYC30613.1"/>
    </source>
</evidence>
<dbReference type="OrthoDB" id="10062280at2759"/>
<proteinExistence type="predicted"/>
<dbReference type="GO" id="GO:0000166">
    <property type="term" value="F:nucleotide binding"/>
    <property type="evidence" value="ECO:0007669"/>
    <property type="project" value="UniProtKB-KW"/>
</dbReference>
<keyword evidence="1" id="KW-0808">Transferase</keyword>